<dbReference type="PROSITE" id="PS00972">
    <property type="entry name" value="USP_1"/>
    <property type="match status" value="1"/>
</dbReference>
<dbReference type="Pfam" id="PF02148">
    <property type="entry name" value="zf-UBP"/>
    <property type="match status" value="1"/>
</dbReference>
<feature type="region of interest" description="Disordered" evidence="17">
    <location>
        <begin position="997"/>
        <end position="1054"/>
    </location>
</feature>
<evidence type="ECO:0000256" key="8">
    <source>
        <dbReference type="ARBA" id="ARBA00022670"/>
    </source>
</evidence>
<keyword evidence="13 21" id="KW-0378">Hydrolase</keyword>
<organism evidence="21">
    <name type="scientific">Corethrella appendiculata</name>
    <dbReference type="NCBI Taxonomy" id="1370023"/>
    <lineage>
        <taxon>Eukaryota</taxon>
        <taxon>Metazoa</taxon>
        <taxon>Ecdysozoa</taxon>
        <taxon>Arthropoda</taxon>
        <taxon>Hexapoda</taxon>
        <taxon>Insecta</taxon>
        <taxon>Pterygota</taxon>
        <taxon>Neoptera</taxon>
        <taxon>Endopterygota</taxon>
        <taxon>Diptera</taxon>
        <taxon>Nematocera</taxon>
        <taxon>Culicoidea</taxon>
        <taxon>Chaoboridae</taxon>
        <taxon>Corethrella</taxon>
    </lineage>
</organism>
<dbReference type="CDD" id="cd02674">
    <property type="entry name" value="Peptidase_C19R"/>
    <property type="match status" value="1"/>
</dbReference>
<dbReference type="SUPFAM" id="SSF143791">
    <property type="entry name" value="DUSP-like"/>
    <property type="match status" value="2"/>
</dbReference>
<dbReference type="AlphaFoldDB" id="U5EZL9"/>
<dbReference type="GO" id="GO:0005813">
    <property type="term" value="C:centrosome"/>
    <property type="evidence" value="ECO:0007669"/>
    <property type="project" value="UniProtKB-SubCell"/>
</dbReference>
<feature type="domain" description="DUSP" evidence="20">
    <location>
        <begin position="630"/>
        <end position="728"/>
    </location>
</feature>
<dbReference type="FunFam" id="3.30.2230.10:FF:000001">
    <property type="entry name" value="Ubiquitinyl hydrolase 1"/>
    <property type="match status" value="1"/>
</dbReference>
<keyword evidence="8" id="KW-0645">Protease</keyword>
<feature type="non-terminal residue" evidence="21">
    <location>
        <position position="1"/>
    </location>
</feature>
<dbReference type="Pfam" id="PF06337">
    <property type="entry name" value="DUSP"/>
    <property type="match status" value="2"/>
</dbReference>
<dbReference type="GO" id="GO:0008270">
    <property type="term" value="F:zinc ion binding"/>
    <property type="evidence" value="ECO:0007669"/>
    <property type="project" value="UniProtKB-KW"/>
</dbReference>
<evidence type="ECO:0000256" key="11">
    <source>
        <dbReference type="ARBA" id="ARBA00022771"/>
    </source>
</evidence>
<dbReference type="InterPro" id="IPR013083">
    <property type="entry name" value="Znf_RING/FYVE/PHD"/>
</dbReference>
<evidence type="ECO:0000259" key="18">
    <source>
        <dbReference type="PROSITE" id="PS50235"/>
    </source>
</evidence>
<accession>U5EZL9</accession>
<evidence type="ECO:0000259" key="20">
    <source>
        <dbReference type="PROSITE" id="PS51283"/>
    </source>
</evidence>
<keyword evidence="11 16" id="KW-0863">Zinc-finger</keyword>
<dbReference type="PROSITE" id="PS50235">
    <property type="entry name" value="USP_3"/>
    <property type="match status" value="1"/>
</dbReference>
<dbReference type="GO" id="GO:0006508">
    <property type="term" value="P:proteolysis"/>
    <property type="evidence" value="ECO:0007669"/>
    <property type="project" value="UniProtKB-KW"/>
</dbReference>
<dbReference type="EMBL" id="GANO01000548">
    <property type="protein sequence ID" value="JAB59323.1"/>
    <property type="molecule type" value="mRNA"/>
</dbReference>
<evidence type="ECO:0000256" key="6">
    <source>
        <dbReference type="ARBA" id="ARBA00022490"/>
    </source>
</evidence>
<dbReference type="InterPro" id="IPR001607">
    <property type="entry name" value="Znf_UBP"/>
</dbReference>
<protein>
    <recommendedName>
        <fullName evidence="5">ubiquitinyl hydrolase 1</fullName>
        <ecNumber evidence="5">3.4.19.12</ecNumber>
    </recommendedName>
</protein>
<feature type="compositionally biased region" description="Basic and acidic residues" evidence="17">
    <location>
        <begin position="885"/>
        <end position="899"/>
    </location>
</feature>
<dbReference type="Pfam" id="PF00443">
    <property type="entry name" value="UCH"/>
    <property type="match status" value="1"/>
</dbReference>
<evidence type="ECO:0000256" key="4">
    <source>
        <dbReference type="ARBA" id="ARBA00008269"/>
    </source>
</evidence>
<evidence type="ECO:0000256" key="13">
    <source>
        <dbReference type="ARBA" id="ARBA00022801"/>
    </source>
</evidence>
<evidence type="ECO:0000256" key="3">
    <source>
        <dbReference type="ARBA" id="ARBA00004556"/>
    </source>
</evidence>
<comment type="subcellular location">
    <subcellularLocation>
        <location evidence="2">Cytoplasm</location>
        <location evidence="2">Cytoskeleton</location>
        <location evidence="2">Microtubule organizing center</location>
        <location evidence="2">Centrosome</location>
    </subcellularLocation>
    <subcellularLocation>
        <location evidence="3">Cytoplasm</location>
        <location evidence="3">Perinuclear region</location>
    </subcellularLocation>
</comment>
<evidence type="ECO:0000259" key="19">
    <source>
        <dbReference type="PROSITE" id="PS50271"/>
    </source>
</evidence>
<evidence type="ECO:0000256" key="10">
    <source>
        <dbReference type="ARBA" id="ARBA00022737"/>
    </source>
</evidence>
<dbReference type="PROSITE" id="PS51283">
    <property type="entry name" value="DUSP"/>
    <property type="match status" value="2"/>
</dbReference>
<feature type="domain" description="USP" evidence="18">
    <location>
        <begin position="153"/>
        <end position="632"/>
    </location>
</feature>
<dbReference type="Gene3D" id="3.30.2230.10">
    <property type="entry name" value="DUSP-like"/>
    <property type="match status" value="2"/>
</dbReference>
<evidence type="ECO:0000256" key="16">
    <source>
        <dbReference type="PROSITE-ProRule" id="PRU00502"/>
    </source>
</evidence>
<dbReference type="SMART" id="SM00695">
    <property type="entry name" value="DUSP"/>
    <property type="match status" value="2"/>
</dbReference>
<dbReference type="SUPFAM" id="SSF57850">
    <property type="entry name" value="RING/U-box"/>
    <property type="match status" value="1"/>
</dbReference>
<feature type="compositionally biased region" description="Polar residues" evidence="17">
    <location>
        <begin position="1026"/>
        <end position="1054"/>
    </location>
</feature>
<feature type="compositionally biased region" description="Polar residues" evidence="17">
    <location>
        <begin position="902"/>
        <end position="911"/>
    </location>
</feature>
<dbReference type="PROSITE" id="PS00973">
    <property type="entry name" value="USP_2"/>
    <property type="match status" value="1"/>
</dbReference>
<name>U5EZL9_9DIPT</name>
<dbReference type="GO" id="GO:0004843">
    <property type="term" value="F:cysteine-type deubiquitinase activity"/>
    <property type="evidence" value="ECO:0007669"/>
    <property type="project" value="UniProtKB-EC"/>
</dbReference>
<evidence type="ECO:0000256" key="2">
    <source>
        <dbReference type="ARBA" id="ARBA00004300"/>
    </source>
</evidence>
<dbReference type="SUPFAM" id="SSF54001">
    <property type="entry name" value="Cysteine proteinases"/>
    <property type="match status" value="1"/>
</dbReference>
<evidence type="ECO:0000256" key="15">
    <source>
        <dbReference type="ARBA" id="ARBA00023212"/>
    </source>
</evidence>
<feature type="compositionally biased region" description="Polar residues" evidence="17">
    <location>
        <begin position="317"/>
        <end position="327"/>
    </location>
</feature>
<evidence type="ECO:0000256" key="9">
    <source>
        <dbReference type="ARBA" id="ARBA00022723"/>
    </source>
</evidence>
<feature type="compositionally biased region" description="Low complexity" evidence="17">
    <location>
        <begin position="336"/>
        <end position="347"/>
    </location>
</feature>
<dbReference type="EC" id="3.4.19.12" evidence="5"/>
<feature type="compositionally biased region" description="Polar residues" evidence="17">
    <location>
        <begin position="997"/>
        <end position="1011"/>
    </location>
</feature>
<dbReference type="InterPro" id="IPR006615">
    <property type="entry name" value="Pept_C19_DUSP"/>
</dbReference>
<feature type="compositionally biased region" description="Basic residues" evidence="17">
    <location>
        <begin position="944"/>
        <end position="954"/>
    </location>
</feature>
<feature type="region of interest" description="Disordered" evidence="17">
    <location>
        <begin position="283"/>
        <end position="378"/>
    </location>
</feature>
<keyword evidence="7" id="KW-0254">Endocytosis</keyword>
<feature type="region of interest" description="Disordered" evidence="17">
    <location>
        <begin position="923"/>
        <end position="984"/>
    </location>
</feature>
<dbReference type="InterPro" id="IPR018200">
    <property type="entry name" value="USP_CS"/>
</dbReference>
<sequence>TNSNECPHLVDIIQNNLSDLCRTKQTLPCSDCDTNGPNLWICLQKNCLHIGCSEQPHHNDHSTKHFKFNLAHCIHMNLSSQRIWCYVCEIEVFVSTQHRRNSVVSNSSTDISISHQSENENKNFNYSKYGVESCESSGAEDDEIERGKWNGLVGLQNIANSCYMNAAIQALSNSPPLTGYFLECGSLIEATTDTDQNRNKPELAKNYHRLIKEMWCKNRRYIVPSGILYAMRIVHPMFRGCQQHDTQEFLRCFMDQLHEELKEISQLPPNESLKKIQKIKNLVNNNNNNNDENSDETSPCSSPSPSQSEAEYETCDSGVSEQSSLSDDLTVHTKLTRTLSRSPSPSSNQRSFHNKHSTNVQNSNNNKNSKTTQNEEVKLPHRSIISDIFDGKLLSSVQCLTCDRISTREETFQDLSLPIPGKDHLAVLHQSQGISSTSSVHQSVSSNSTNSGVTCTDAVYQAGTDGWFWWILNWLRSWFWGPAVSLHDCMAAFFSADELKGDNMYSCEKCNKLRNGVKFSKVLELPEMLCVHLKRFRHDLSYSSKISSPVHFPLNGLDMRPYLHKDCKSEITTYDLCAVICHNGTVGSGHYISYCKHDPTGKWFEFDDQLVTQVQPEVVQNCEAYVLFYRKNNAKMITIRSQALDLINMQENASDIRFYISKNWLHRFNTFAEPGAIDNWRLLCKHGGLHPSKIPHFSKLVVAIPQPLWDFLYKKFGGGPVCNHMQSFPCDICKQAAELLSKRQKAELETFTILNDEFQYNDTPTTIYAISMVWFRKWQLFVRGIIKEEPGPIDNKIISISGDTSVPLRCVRQGSDYAQINAALWEFFYDIYGGGPEIILRGTPVERKQKNAVMPDKQVELMDVCEDNLVNDKLQYNNVQEDNVESTKNETRQSTKSDDENSQSSQTFAQKQIKSVSFDETDTFIDPNQTKTSQQQSVEFRIPSLKKYKSRQKSHSAASSIDISKRDKRYSGGMKSSGFFGPEGKYSEVYNQNDNEISYKSLPNSPNPTRSLQKKDSSSSLSSSSTKMIDQTSITMNNSDVDVSDNSQLSNDTISNKDNRERVYCQTASNVHNKNHNDNNNNFPSERRHYRKKAKYNYLKKMNAVDNNGIDVEK</sequence>
<dbReference type="InterPro" id="IPR035927">
    <property type="entry name" value="DUSP-like_sf"/>
</dbReference>
<dbReference type="Gene3D" id="3.30.40.10">
    <property type="entry name" value="Zinc/RING finger domain, C3HC4 (zinc finger)"/>
    <property type="match status" value="1"/>
</dbReference>
<evidence type="ECO:0000256" key="5">
    <source>
        <dbReference type="ARBA" id="ARBA00012759"/>
    </source>
</evidence>
<dbReference type="GO" id="GO:0048471">
    <property type="term" value="C:perinuclear region of cytoplasm"/>
    <property type="evidence" value="ECO:0007669"/>
    <property type="project" value="UniProtKB-SubCell"/>
</dbReference>
<comment type="similarity">
    <text evidence="4">Belongs to the peptidase C19 family. USP20/USP33 subfamily.</text>
</comment>
<evidence type="ECO:0000256" key="12">
    <source>
        <dbReference type="ARBA" id="ARBA00022786"/>
    </source>
</evidence>
<feature type="domain" description="DUSP" evidence="20">
    <location>
        <begin position="739"/>
        <end position="844"/>
    </location>
</feature>
<dbReference type="PANTHER" id="PTHR21646">
    <property type="entry name" value="UBIQUITIN CARBOXYL-TERMINAL HYDROLASE"/>
    <property type="match status" value="1"/>
</dbReference>
<feature type="compositionally biased region" description="Polar residues" evidence="17">
    <location>
        <begin position="926"/>
        <end position="938"/>
    </location>
</feature>
<evidence type="ECO:0000256" key="1">
    <source>
        <dbReference type="ARBA" id="ARBA00000707"/>
    </source>
</evidence>
<dbReference type="InterPro" id="IPR038765">
    <property type="entry name" value="Papain-like_cys_pep_sf"/>
</dbReference>
<proteinExistence type="evidence at transcript level"/>
<dbReference type="PANTHER" id="PTHR21646:SF86">
    <property type="entry name" value="UBIQUITIN CARBOXYL-TERMINAL HYDROLASE"/>
    <property type="match status" value="1"/>
</dbReference>
<evidence type="ECO:0000256" key="14">
    <source>
        <dbReference type="ARBA" id="ARBA00022833"/>
    </source>
</evidence>
<feature type="domain" description="UBP-type" evidence="19">
    <location>
        <begin position="4"/>
        <end position="115"/>
    </location>
</feature>
<reference evidence="21" key="1">
    <citation type="journal article" date="2014" name="Insect Biochem. Mol. Biol.">
        <title>An insight into the sialome of the frog biting fly, Corethrella appendiculata.</title>
        <authorList>
            <person name="Ribeiro J.M.C."/>
            <person name="Chagas A.C."/>
            <person name="Pham V.M."/>
            <person name="Lounibos L.P."/>
            <person name="Calvo E."/>
        </authorList>
    </citation>
    <scope>NUCLEOTIDE SEQUENCE</scope>
    <source>
        <tissue evidence="21">Salivary glands</tissue>
    </source>
</reference>
<evidence type="ECO:0000313" key="21">
    <source>
        <dbReference type="EMBL" id="JAB59323.1"/>
    </source>
</evidence>
<feature type="compositionally biased region" description="Low complexity" evidence="17">
    <location>
        <begin position="298"/>
        <end position="308"/>
    </location>
</feature>
<evidence type="ECO:0000256" key="7">
    <source>
        <dbReference type="ARBA" id="ARBA00022583"/>
    </source>
</evidence>
<keyword evidence="6" id="KW-0963">Cytoplasm</keyword>
<keyword evidence="12" id="KW-0833">Ubl conjugation pathway</keyword>
<comment type="catalytic activity">
    <reaction evidence="1">
        <text>Thiol-dependent hydrolysis of ester, thioester, amide, peptide and isopeptide bonds formed by the C-terminal Gly of ubiquitin (a 76-residue protein attached to proteins as an intracellular targeting signal).</text>
        <dbReference type="EC" id="3.4.19.12"/>
    </reaction>
</comment>
<keyword evidence="15" id="KW-0206">Cytoskeleton</keyword>
<dbReference type="InterPro" id="IPR050185">
    <property type="entry name" value="Ub_carboxyl-term_hydrolase"/>
</dbReference>
<evidence type="ECO:0000256" key="17">
    <source>
        <dbReference type="SAM" id="MobiDB-lite"/>
    </source>
</evidence>
<dbReference type="InterPro" id="IPR001394">
    <property type="entry name" value="Peptidase_C19_UCH"/>
</dbReference>
<dbReference type="PROSITE" id="PS50271">
    <property type="entry name" value="ZF_UBP"/>
    <property type="match status" value="1"/>
</dbReference>
<dbReference type="SMART" id="SM00290">
    <property type="entry name" value="ZnF_UBP"/>
    <property type="match status" value="1"/>
</dbReference>
<dbReference type="GO" id="GO:0016579">
    <property type="term" value="P:protein deubiquitination"/>
    <property type="evidence" value="ECO:0007669"/>
    <property type="project" value="InterPro"/>
</dbReference>
<feature type="region of interest" description="Disordered" evidence="17">
    <location>
        <begin position="876"/>
        <end position="911"/>
    </location>
</feature>
<keyword evidence="9" id="KW-0479">Metal-binding</keyword>
<keyword evidence="10" id="KW-0677">Repeat</keyword>
<dbReference type="GO" id="GO:0006897">
    <property type="term" value="P:endocytosis"/>
    <property type="evidence" value="ECO:0007669"/>
    <property type="project" value="UniProtKB-KW"/>
</dbReference>
<dbReference type="InterPro" id="IPR028889">
    <property type="entry name" value="USP"/>
</dbReference>
<feature type="compositionally biased region" description="Low complexity" evidence="17">
    <location>
        <begin position="357"/>
        <end position="372"/>
    </location>
</feature>
<dbReference type="Gene3D" id="3.90.70.10">
    <property type="entry name" value="Cysteine proteinases"/>
    <property type="match status" value="1"/>
</dbReference>
<keyword evidence="14" id="KW-0862">Zinc</keyword>